<accession>A0A9N9DAP7</accession>
<comment type="caution">
    <text evidence="1">The sequence shown here is derived from an EMBL/GenBank/DDBJ whole genome shotgun (WGS) entry which is preliminary data.</text>
</comment>
<organism evidence="1 2">
    <name type="scientific">Acaulospora morrowiae</name>
    <dbReference type="NCBI Taxonomy" id="94023"/>
    <lineage>
        <taxon>Eukaryota</taxon>
        <taxon>Fungi</taxon>
        <taxon>Fungi incertae sedis</taxon>
        <taxon>Mucoromycota</taxon>
        <taxon>Glomeromycotina</taxon>
        <taxon>Glomeromycetes</taxon>
        <taxon>Diversisporales</taxon>
        <taxon>Acaulosporaceae</taxon>
        <taxon>Acaulospora</taxon>
    </lineage>
</organism>
<gene>
    <name evidence="1" type="ORF">AMORRO_LOCUS9231</name>
</gene>
<proteinExistence type="predicted"/>
<dbReference type="EMBL" id="CAJVPV010008759">
    <property type="protein sequence ID" value="CAG8634312.1"/>
    <property type="molecule type" value="Genomic_DNA"/>
</dbReference>
<evidence type="ECO:0000313" key="2">
    <source>
        <dbReference type="Proteomes" id="UP000789342"/>
    </source>
</evidence>
<dbReference type="AlphaFoldDB" id="A0A9N9DAP7"/>
<sequence>MTISYDTTVQCTRLKDTIIAQKHYRTTGTIPTALDAKVVTAPSKRCNIGQTWDMLQMPQYTPDTTIVRGCHDITRMPQDTPNAARTRGHRSIAGMPAQVSDIAAIYDCRSTTRTLS</sequence>
<protein>
    <submittedName>
        <fullName evidence="1">15425_t:CDS:1</fullName>
    </submittedName>
</protein>
<evidence type="ECO:0000313" key="1">
    <source>
        <dbReference type="EMBL" id="CAG8634312.1"/>
    </source>
</evidence>
<reference evidence="1" key="1">
    <citation type="submission" date="2021-06" db="EMBL/GenBank/DDBJ databases">
        <authorList>
            <person name="Kallberg Y."/>
            <person name="Tangrot J."/>
            <person name="Rosling A."/>
        </authorList>
    </citation>
    <scope>NUCLEOTIDE SEQUENCE</scope>
    <source>
        <strain evidence="1">CL551</strain>
    </source>
</reference>
<keyword evidence="2" id="KW-1185">Reference proteome</keyword>
<dbReference type="Proteomes" id="UP000789342">
    <property type="component" value="Unassembled WGS sequence"/>
</dbReference>
<name>A0A9N9DAP7_9GLOM</name>